<dbReference type="GO" id="GO:0005525">
    <property type="term" value="F:GTP binding"/>
    <property type="evidence" value="ECO:0007669"/>
    <property type="project" value="UniProtKB-KW"/>
</dbReference>
<evidence type="ECO:0000256" key="1">
    <source>
        <dbReference type="ARBA" id="ARBA00004123"/>
    </source>
</evidence>
<dbReference type="AlphaFoldDB" id="A0AAE0P004"/>
<keyword evidence="6" id="KW-0418">Kinase</keyword>
<gene>
    <name evidence="12" type="ORF">B0H63DRAFT_123990</name>
</gene>
<dbReference type="Gene3D" id="3.40.50.300">
    <property type="entry name" value="P-loop containing nucleotide triphosphate hydrolases"/>
    <property type="match status" value="1"/>
</dbReference>
<keyword evidence="7" id="KW-0067">ATP-binding</keyword>
<evidence type="ECO:0000256" key="6">
    <source>
        <dbReference type="ARBA" id="ARBA00022777"/>
    </source>
</evidence>
<dbReference type="GO" id="GO:0005737">
    <property type="term" value="C:cytoplasm"/>
    <property type="evidence" value="ECO:0007669"/>
    <property type="project" value="UniProtKB-SubCell"/>
</dbReference>
<name>A0AAE0P004_9PEZI</name>
<evidence type="ECO:0000256" key="2">
    <source>
        <dbReference type="ARBA" id="ARBA00004496"/>
    </source>
</evidence>
<dbReference type="InterPro" id="IPR000897">
    <property type="entry name" value="SRP54_GTPase_dom"/>
</dbReference>
<organism evidence="12 13">
    <name type="scientific">Podospora didyma</name>
    <dbReference type="NCBI Taxonomy" id="330526"/>
    <lineage>
        <taxon>Eukaryota</taxon>
        <taxon>Fungi</taxon>
        <taxon>Dikarya</taxon>
        <taxon>Ascomycota</taxon>
        <taxon>Pezizomycotina</taxon>
        <taxon>Sordariomycetes</taxon>
        <taxon>Sordariomycetidae</taxon>
        <taxon>Sordariales</taxon>
        <taxon>Podosporaceae</taxon>
        <taxon>Podospora</taxon>
    </lineage>
</organism>
<keyword evidence="13" id="KW-1185">Reference proteome</keyword>
<dbReference type="Proteomes" id="UP001285441">
    <property type="component" value="Unassembled WGS sequence"/>
</dbReference>
<evidence type="ECO:0000313" key="12">
    <source>
        <dbReference type="EMBL" id="KAK3390838.1"/>
    </source>
</evidence>
<comment type="subcellular location">
    <subcellularLocation>
        <location evidence="2">Cytoplasm</location>
    </subcellularLocation>
    <subcellularLocation>
        <location evidence="1">Nucleus</location>
    </subcellularLocation>
</comment>
<dbReference type="GO" id="GO:0006614">
    <property type="term" value="P:SRP-dependent cotranslational protein targeting to membrane"/>
    <property type="evidence" value="ECO:0007669"/>
    <property type="project" value="InterPro"/>
</dbReference>
<feature type="domain" description="SRP54-type proteins GTP-binding" evidence="11">
    <location>
        <begin position="48"/>
        <end position="103"/>
    </location>
</feature>
<keyword evidence="9" id="KW-0539">Nucleus</keyword>
<evidence type="ECO:0000256" key="9">
    <source>
        <dbReference type="ARBA" id="ARBA00023242"/>
    </source>
</evidence>
<evidence type="ECO:0000256" key="4">
    <source>
        <dbReference type="ARBA" id="ARBA00022679"/>
    </source>
</evidence>
<dbReference type="Pfam" id="PF00448">
    <property type="entry name" value="SRP54"/>
    <property type="match status" value="1"/>
</dbReference>
<evidence type="ECO:0000313" key="13">
    <source>
        <dbReference type="Proteomes" id="UP001285441"/>
    </source>
</evidence>
<dbReference type="FunFam" id="3.40.50.300:FF:001691">
    <property type="entry name" value="Probable ATP-dependent kinase TDA10"/>
    <property type="match status" value="1"/>
</dbReference>
<dbReference type="GO" id="GO:0016301">
    <property type="term" value="F:kinase activity"/>
    <property type="evidence" value="ECO:0007669"/>
    <property type="project" value="UniProtKB-KW"/>
</dbReference>
<keyword evidence="4" id="KW-0808">Transferase</keyword>
<evidence type="ECO:0000256" key="10">
    <source>
        <dbReference type="ARBA" id="ARBA00061312"/>
    </source>
</evidence>
<reference evidence="12" key="1">
    <citation type="journal article" date="2023" name="Mol. Phylogenet. Evol.">
        <title>Genome-scale phylogeny and comparative genomics of the fungal order Sordariales.</title>
        <authorList>
            <person name="Hensen N."/>
            <person name="Bonometti L."/>
            <person name="Westerberg I."/>
            <person name="Brannstrom I.O."/>
            <person name="Guillou S."/>
            <person name="Cros-Aarteil S."/>
            <person name="Calhoun S."/>
            <person name="Haridas S."/>
            <person name="Kuo A."/>
            <person name="Mondo S."/>
            <person name="Pangilinan J."/>
            <person name="Riley R."/>
            <person name="LaButti K."/>
            <person name="Andreopoulos B."/>
            <person name="Lipzen A."/>
            <person name="Chen C."/>
            <person name="Yan M."/>
            <person name="Daum C."/>
            <person name="Ng V."/>
            <person name="Clum A."/>
            <person name="Steindorff A."/>
            <person name="Ohm R.A."/>
            <person name="Martin F."/>
            <person name="Silar P."/>
            <person name="Natvig D.O."/>
            <person name="Lalanne C."/>
            <person name="Gautier V."/>
            <person name="Ament-Velasquez S.L."/>
            <person name="Kruys A."/>
            <person name="Hutchinson M.I."/>
            <person name="Powell A.J."/>
            <person name="Barry K."/>
            <person name="Miller A.N."/>
            <person name="Grigoriev I.V."/>
            <person name="Debuchy R."/>
            <person name="Gladieux P."/>
            <person name="Hiltunen Thoren M."/>
            <person name="Johannesson H."/>
        </authorList>
    </citation>
    <scope>NUCLEOTIDE SEQUENCE</scope>
    <source>
        <strain evidence="12">CBS 232.78</strain>
    </source>
</reference>
<evidence type="ECO:0000259" key="11">
    <source>
        <dbReference type="Pfam" id="PF00448"/>
    </source>
</evidence>
<dbReference type="EMBL" id="JAULSW010000002">
    <property type="protein sequence ID" value="KAK3390838.1"/>
    <property type="molecule type" value="Genomic_DNA"/>
</dbReference>
<proteinExistence type="inferred from homology"/>
<evidence type="ECO:0000256" key="3">
    <source>
        <dbReference type="ARBA" id="ARBA00022490"/>
    </source>
</evidence>
<evidence type="ECO:0000256" key="7">
    <source>
        <dbReference type="ARBA" id="ARBA00022840"/>
    </source>
</evidence>
<evidence type="ECO:0000256" key="5">
    <source>
        <dbReference type="ARBA" id="ARBA00022741"/>
    </source>
</evidence>
<keyword evidence="8" id="KW-0342">GTP-binding</keyword>
<dbReference type="InterPro" id="IPR027417">
    <property type="entry name" value="P-loop_NTPase"/>
</dbReference>
<accession>A0AAE0P004</accession>
<dbReference type="GO" id="GO:0016787">
    <property type="term" value="F:hydrolase activity"/>
    <property type="evidence" value="ECO:0007669"/>
    <property type="project" value="UniProtKB-KW"/>
</dbReference>
<protein>
    <submittedName>
        <fullName evidence="12">P-loop containing nucleoside triphosphate hydrolase protein</fullName>
    </submittedName>
</protein>
<keyword evidence="5" id="KW-0547">Nucleotide-binding</keyword>
<dbReference type="GO" id="GO:0005634">
    <property type="term" value="C:nucleus"/>
    <property type="evidence" value="ECO:0007669"/>
    <property type="project" value="UniProtKB-SubCell"/>
</dbReference>
<keyword evidence="3" id="KW-0963">Cytoplasm</keyword>
<reference evidence="12" key="2">
    <citation type="submission" date="2023-06" db="EMBL/GenBank/DDBJ databases">
        <authorList>
            <consortium name="Lawrence Berkeley National Laboratory"/>
            <person name="Haridas S."/>
            <person name="Hensen N."/>
            <person name="Bonometti L."/>
            <person name="Westerberg I."/>
            <person name="Brannstrom I.O."/>
            <person name="Guillou S."/>
            <person name="Cros-Aarteil S."/>
            <person name="Calhoun S."/>
            <person name="Kuo A."/>
            <person name="Mondo S."/>
            <person name="Pangilinan J."/>
            <person name="Riley R."/>
            <person name="LaButti K."/>
            <person name="Andreopoulos B."/>
            <person name="Lipzen A."/>
            <person name="Chen C."/>
            <person name="Yanf M."/>
            <person name="Daum C."/>
            <person name="Ng V."/>
            <person name="Clum A."/>
            <person name="Steindorff A."/>
            <person name="Ohm R."/>
            <person name="Martin F."/>
            <person name="Silar P."/>
            <person name="Natvig D."/>
            <person name="Lalanne C."/>
            <person name="Gautier V."/>
            <person name="Ament-velasquez S.L."/>
            <person name="Kruys A."/>
            <person name="Hutchinson M.I."/>
            <person name="Powell A.J."/>
            <person name="Barry K."/>
            <person name="Miller A.N."/>
            <person name="Grigoriev I.V."/>
            <person name="Debuchy R."/>
            <person name="Gladieux P."/>
            <person name="Thoren M.H."/>
            <person name="Johannesson H."/>
        </authorList>
    </citation>
    <scope>NUCLEOTIDE SEQUENCE</scope>
    <source>
        <strain evidence="12">CBS 232.78</strain>
    </source>
</reference>
<dbReference type="GO" id="GO:0005524">
    <property type="term" value="F:ATP binding"/>
    <property type="evidence" value="ECO:0007669"/>
    <property type="project" value="UniProtKB-KW"/>
</dbReference>
<keyword evidence="12" id="KW-0378">Hydrolase</keyword>
<comment type="similarity">
    <text evidence="10">Belongs to the GLYK kinase family.</text>
</comment>
<evidence type="ECO:0000256" key="8">
    <source>
        <dbReference type="ARBA" id="ARBA00023134"/>
    </source>
</evidence>
<dbReference type="PANTHER" id="PTHR10285">
    <property type="entry name" value="URIDINE KINASE"/>
    <property type="match status" value="1"/>
</dbReference>
<comment type="caution">
    <text evidence="12">The sequence shown here is derived from an EMBL/GenBank/DDBJ whole genome shotgun (WGS) entry which is preliminary data.</text>
</comment>
<dbReference type="SUPFAM" id="SSF52540">
    <property type="entry name" value="P-loop containing nucleoside triphosphate hydrolases"/>
    <property type="match status" value="1"/>
</dbReference>
<sequence length="313" mass="34627">MAAIVPDAPLQSRVVDDKSPICIPFILSRLEAYQKTAQAQGGQNKRPFIIGLNGVQGVGKTTLVRALAETLEERQGLATLVVSIDDFYLRHEDQLALAAAHPDNALVQYRGEPGTHDIPLMKTFFSALCSGQPTAVPRYDKAAFSGLGDRLPTSTWTAVNQPDTRPIQVVILEGWCVGFRPLPPAAVETKWKSPYSRTLHKHTLDHLLFINAALAEYAPVTVDLFDAFIHVDAEDTEYVYAWRLQQETQLRAERGTGGAMTDEQVIKFVDAYYPAYELFAEGVRDGILLPGQPRCQLRLVVGRDRSVQVSIVI</sequence>